<dbReference type="Pfam" id="PF04773">
    <property type="entry name" value="FecR"/>
    <property type="match status" value="1"/>
</dbReference>
<keyword evidence="5" id="KW-1185">Reference proteome</keyword>
<dbReference type="OrthoDB" id="1452822at2"/>
<evidence type="ECO:0000313" key="5">
    <source>
        <dbReference type="Proteomes" id="UP000321580"/>
    </source>
</evidence>
<dbReference type="PANTHER" id="PTHR30273">
    <property type="entry name" value="PERIPLASMIC SIGNAL SENSOR AND SIGMA FACTOR ACTIVATOR FECR-RELATED"/>
    <property type="match status" value="1"/>
</dbReference>
<dbReference type="InterPro" id="IPR032508">
    <property type="entry name" value="FecR_C"/>
</dbReference>
<feature type="domain" description="Protein FecR C-terminal" evidence="3">
    <location>
        <begin position="267"/>
        <end position="333"/>
    </location>
</feature>
<dbReference type="Gene3D" id="3.55.50.30">
    <property type="match status" value="1"/>
</dbReference>
<dbReference type="EMBL" id="VOOR01000033">
    <property type="protein sequence ID" value="TXB62237.1"/>
    <property type="molecule type" value="Genomic_DNA"/>
</dbReference>
<sequence length="340" mass="37528">MHLQTGNRENMNLDNYHDLIGRYLADEISAEERVVLRKWVEAQPSNQAFFEEARQLWQITAAYEDEPFSEGRQAAWAKLQSRIDSGSPGGRIVPMQGRRNWLRYAAAVLALIAGTWLVVSEWGQPAAYAEFATGPGERSAHLLPDGSVITLNENSRLQYPERFQERAIILEGEAYFDVARDERRPFVIQAKGATTTVLGTSFNIRAYPEEETVTVAVASGRVVVAGEQTAGAPVTLTAGESAIYELPTQRLGRSEVSNPLAWKSRSLAFEQVKMETVAQVLGRYYGVSVRLADESLASCRFVGAFEDPTLEEVLDAIAFTMGVTVEQDKDSITLSGLGCE</sequence>
<evidence type="ECO:0000313" key="4">
    <source>
        <dbReference type="EMBL" id="TXB62237.1"/>
    </source>
</evidence>
<dbReference type="GO" id="GO:0016989">
    <property type="term" value="F:sigma factor antagonist activity"/>
    <property type="evidence" value="ECO:0007669"/>
    <property type="project" value="TreeGrafter"/>
</dbReference>
<name>A0A5C6RJ70_9BACT</name>
<protein>
    <submittedName>
        <fullName evidence="4">DUF4974 domain-containing protein</fullName>
    </submittedName>
</protein>
<keyword evidence="1" id="KW-0812">Transmembrane</keyword>
<dbReference type="AlphaFoldDB" id="A0A5C6RJ70"/>
<gene>
    <name evidence="4" type="ORF">FRY97_14955</name>
</gene>
<dbReference type="InterPro" id="IPR012373">
    <property type="entry name" value="Ferrdict_sens_TM"/>
</dbReference>
<feature type="domain" description="FecR protein" evidence="2">
    <location>
        <begin position="131"/>
        <end position="222"/>
    </location>
</feature>
<dbReference type="Proteomes" id="UP000321580">
    <property type="component" value="Unassembled WGS sequence"/>
</dbReference>
<dbReference type="PIRSF" id="PIRSF018266">
    <property type="entry name" value="FecR"/>
    <property type="match status" value="1"/>
</dbReference>
<organism evidence="4 5">
    <name type="scientific">Phaeodactylibacter luteus</name>
    <dbReference type="NCBI Taxonomy" id="1564516"/>
    <lineage>
        <taxon>Bacteria</taxon>
        <taxon>Pseudomonadati</taxon>
        <taxon>Bacteroidota</taxon>
        <taxon>Saprospiria</taxon>
        <taxon>Saprospirales</taxon>
        <taxon>Haliscomenobacteraceae</taxon>
        <taxon>Phaeodactylibacter</taxon>
    </lineage>
</organism>
<evidence type="ECO:0000259" key="3">
    <source>
        <dbReference type="Pfam" id="PF16344"/>
    </source>
</evidence>
<dbReference type="PANTHER" id="PTHR30273:SF2">
    <property type="entry name" value="PROTEIN FECR"/>
    <property type="match status" value="1"/>
</dbReference>
<dbReference type="Gene3D" id="2.60.120.1440">
    <property type="match status" value="1"/>
</dbReference>
<keyword evidence="1" id="KW-0472">Membrane</keyword>
<dbReference type="InterPro" id="IPR006860">
    <property type="entry name" value="FecR"/>
</dbReference>
<proteinExistence type="predicted"/>
<accession>A0A5C6RJ70</accession>
<reference evidence="4 5" key="1">
    <citation type="submission" date="2019-08" db="EMBL/GenBank/DDBJ databases">
        <title>Genome of Phaeodactylibacter luteus.</title>
        <authorList>
            <person name="Bowman J.P."/>
        </authorList>
    </citation>
    <scope>NUCLEOTIDE SEQUENCE [LARGE SCALE GENOMIC DNA]</scope>
    <source>
        <strain evidence="4 5">KCTC 42180</strain>
    </source>
</reference>
<evidence type="ECO:0000256" key="1">
    <source>
        <dbReference type="SAM" id="Phobius"/>
    </source>
</evidence>
<dbReference type="Pfam" id="PF16344">
    <property type="entry name" value="FecR_C"/>
    <property type="match status" value="1"/>
</dbReference>
<keyword evidence="1" id="KW-1133">Transmembrane helix</keyword>
<feature type="transmembrane region" description="Helical" evidence="1">
    <location>
        <begin position="101"/>
        <end position="119"/>
    </location>
</feature>
<comment type="caution">
    <text evidence="4">The sequence shown here is derived from an EMBL/GenBank/DDBJ whole genome shotgun (WGS) entry which is preliminary data.</text>
</comment>
<evidence type="ECO:0000259" key="2">
    <source>
        <dbReference type="Pfam" id="PF04773"/>
    </source>
</evidence>